<evidence type="ECO:0000313" key="8">
    <source>
        <dbReference type="Proteomes" id="UP000199233"/>
    </source>
</evidence>
<gene>
    <name evidence="7" type="ORF">SAMN04488038_10127</name>
</gene>
<comment type="catalytic activity">
    <reaction evidence="5">
        <text>D-beta-lysine + L-lysyl-[protein] + ATP = N(6)-((3R)-3,6-diaminohexanoyl)-L-lysyl-[protein] + AMP + diphosphate + H(+)</text>
        <dbReference type="Rhea" id="RHEA:83435"/>
        <dbReference type="Rhea" id="RHEA-COMP:9752"/>
        <dbReference type="Rhea" id="RHEA-COMP:20131"/>
        <dbReference type="ChEBI" id="CHEBI:15378"/>
        <dbReference type="ChEBI" id="CHEBI:29969"/>
        <dbReference type="ChEBI" id="CHEBI:30616"/>
        <dbReference type="ChEBI" id="CHEBI:33019"/>
        <dbReference type="ChEBI" id="CHEBI:84138"/>
        <dbReference type="ChEBI" id="CHEBI:156053"/>
        <dbReference type="ChEBI" id="CHEBI:456215"/>
    </reaction>
    <physiologicalReaction direction="left-to-right" evidence="5">
        <dbReference type="Rhea" id="RHEA:83436"/>
    </physiologicalReaction>
</comment>
<protein>
    <submittedName>
        <fullName evidence="7">Lysyl-tRNA synthetase, class 2</fullName>
    </submittedName>
</protein>
<dbReference type="GO" id="GO:0005829">
    <property type="term" value="C:cytosol"/>
    <property type="evidence" value="ECO:0007669"/>
    <property type="project" value="TreeGrafter"/>
</dbReference>
<evidence type="ECO:0000313" key="7">
    <source>
        <dbReference type="EMBL" id="SEP63260.1"/>
    </source>
</evidence>
<dbReference type="OrthoDB" id="9802326at2"/>
<dbReference type="PANTHER" id="PTHR42918:SF6">
    <property type="entry name" value="ELONGATION FACTOR P--(R)-BETA-LYSINE LIGASE"/>
    <property type="match status" value="1"/>
</dbReference>
<name>A0A1H8ZFQ9_9GAMM</name>
<evidence type="ECO:0000256" key="4">
    <source>
        <dbReference type="ARBA" id="ARBA00022840"/>
    </source>
</evidence>
<dbReference type="STRING" id="489703.SAMN04488038_10127"/>
<dbReference type="Gene3D" id="3.30.930.10">
    <property type="entry name" value="Bira Bifunctional Protein, Domain 2"/>
    <property type="match status" value="1"/>
</dbReference>
<dbReference type="GO" id="GO:0006430">
    <property type="term" value="P:lysyl-tRNA aminoacylation"/>
    <property type="evidence" value="ECO:0007669"/>
    <property type="project" value="InterPro"/>
</dbReference>
<feature type="domain" description="Aminoacyl-transfer RNA synthetases class-II family profile" evidence="6">
    <location>
        <begin position="22"/>
        <end position="321"/>
    </location>
</feature>
<keyword evidence="7" id="KW-0030">Aminoacyl-tRNA synthetase</keyword>
<dbReference type="Proteomes" id="UP000199233">
    <property type="component" value="Unassembled WGS sequence"/>
</dbReference>
<dbReference type="GO" id="GO:0005524">
    <property type="term" value="F:ATP binding"/>
    <property type="evidence" value="ECO:0007669"/>
    <property type="project" value="UniProtKB-KW"/>
</dbReference>
<dbReference type="NCBIfam" id="NF006828">
    <property type="entry name" value="PRK09350.1"/>
    <property type="match status" value="1"/>
</dbReference>
<dbReference type="Pfam" id="PF00152">
    <property type="entry name" value="tRNA-synt_2"/>
    <property type="match status" value="1"/>
</dbReference>
<dbReference type="SUPFAM" id="SSF55681">
    <property type="entry name" value="Class II aaRS and biotin synthetases"/>
    <property type="match status" value="1"/>
</dbReference>
<dbReference type="EMBL" id="FOFS01000001">
    <property type="protein sequence ID" value="SEP63260.1"/>
    <property type="molecule type" value="Genomic_DNA"/>
</dbReference>
<dbReference type="InterPro" id="IPR006195">
    <property type="entry name" value="aa-tRNA-synth_II"/>
</dbReference>
<keyword evidence="2" id="KW-0436">Ligase</keyword>
<dbReference type="InterPro" id="IPR018149">
    <property type="entry name" value="Lys-tRNA-synth_II_C"/>
</dbReference>
<dbReference type="PROSITE" id="PS50862">
    <property type="entry name" value="AA_TRNA_LIGASE_II"/>
    <property type="match status" value="1"/>
</dbReference>
<dbReference type="FunFam" id="3.30.930.10:FF:000017">
    <property type="entry name" value="Elongation factor P--(R)-beta-lysine ligase"/>
    <property type="match status" value="1"/>
</dbReference>
<comment type="subunit">
    <text evidence="1">Homodimer.</text>
</comment>
<evidence type="ECO:0000256" key="1">
    <source>
        <dbReference type="ARBA" id="ARBA00011738"/>
    </source>
</evidence>
<evidence type="ECO:0000256" key="5">
    <source>
        <dbReference type="ARBA" id="ARBA00052794"/>
    </source>
</evidence>
<dbReference type="GO" id="GO:0000049">
    <property type="term" value="F:tRNA binding"/>
    <property type="evidence" value="ECO:0007669"/>
    <property type="project" value="TreeGrafter"/>
</dbReference>
<keyword evidence="8" id="KW-1185">Reference proteome</keyword>
<accession>A0A1H8ZFQ9</accession>
<proteinExistence type="predicted"/>
<dbReference type="GO" id="GO:0004824">
    <property type="term" value="F:lysine-tRNA ligase activity"/>
    <property type="evidence" value="ECO:0007669"/>
    <property type="project" value="InterPro"/>
</dbReference>
<dbReference type="NCBIfam" id="TIGR00462">
    <property type="entry name" value="genX"/>
    <property type="match status" value="1"/>
</dbReference>
<organism evidence="7 8">
    <name type="scientific">Solimonas aquatica</name>
    <dbReference type="NCBI Taxonomy" id="489703"/>
    <lineage>
        <taxon>Bacteria</taxon>
        <taxon>Pseudomonadati</taxon>
        <taxon>Pseudomonadota</taxon>
        <taxon>Gammaproteobacteria</taxon>
        <taxon>Nevskiales</taxon>
        <taxon>Nevskiaceae</taxon>
        <taxon>Solimonas</taxon>
    </lineage>
</organism>
<dbReference type="InterPro" id="IPR045864">
    <property type="entry name" value="aa-tRNA-synth_II/BPL/LPL"/>
</dbReference>
<dbReference type="PANTHER" id="PTHR42918">
    <property type="entry name" value="LYSYL-TRNA SYNTHETASE"/>
    <property type="match status" value="1"/>
</dbReference>
<evidence type="ECO:0000256" key="3">
    <source>
        <dbReference type="ARBA" id="ARBA00022741"/>
    </source>
</evidence>
<keyword evidence="4" id="KW-0067">ATP-binding</keyword>
<dbReference type="InterPro" id="IPR004525">
    <property type="entry name" value="EpmA"/>
</dbReference>
<sequence length="321" mass="36346">MRPEALWRPSASIAILKARAQLLAAIRAFFMQHGLLEVQTPILSAHATVDRHIDSFATRDGRWLQTSPEFAMKRLIAAGSGPIWQLAPVFRVDEQGRHHNPEFTMLEWYQPGYDHLRLMDEVEALLRHCGAPDCRYERLSYREAFVRHAGFDPFVLSAQQLRAQLGPAGIAEPEQLDAADLADRDFWLDLWMSQHISPRLGQDAPQFLYDFPASQAALARVRDGEPPLAERFELFWRGIELANGFHELSDAQEQRRRFLADQAWRAQQKRMVPPYDAHLVEALAAGFPDCAGVALGVDRLLMLLTGCARLEEVLAFAADRA</sequence>
<keyword evidence="3" id="KW-0547">Nucleotide-binding</keyword>
<dbReference type="InterPro" id="IPR004364">
    <property type="entry name" value="Aa-tRNA-synt_II"/>
</dbReference>
<dbReference type="AlphaFoldDB" id="A0A1H8ZFQ9"/>
<reference evidence="7 8" key="1">
    <citation type="submission" date="2016-10" db="EMBL/GenBank/DDBJ databases">
        <authorList>
            <person name="de Groot N.N."/>
        </authorList>
    </citation>
    <scope>NUCLEOTIDE SEQUENCE [LARGE SCALE GENOMIC DNA]</scope>
    <source>
        <strain evidence="7 8">DSM 25927</strain>
    </source>
</reference>
<dbReference type="PRINTS" id="PR00982">
    <property type="entry name" value="TRNASYNTHLYS"/>
</dbReference>
<evidence type="ECO:0000256" key="2">
    <source>
        <dbReference type="ARBA" id="ARBA00022598"/>
    </source>
</evidence>
<evidence type="ECO:0000259" key="6">
    <source>
        <dbReference type="PROSITE" id="PS50862"/>
    </source>
</evidence>
<dbReference type="RefSeq" id="WP_093280516.1">
    <property type="nucleotide sequence ID" value="NZ_FOFS01000001.1"/>
</dbReference>